<name>A0ABS6V4M5_9SPHN</name>
<evidence type="ECO:0000313" key="4">
    <source>
        <dbReference type="EMBL" id="MBW0144038.1"/>
    </source>
</evidence>
<accession>A0ABS6V4M5</accession>
<dbReference type="PANTHER" id="PTHR43546:SF9">
    <property type="entry name" value="L-ASCORBATE-6-PHOSPHATE LACTONASE ULAG-RELATED"/>
    <property type="match status" value="1"/>
</dbReference>
<feature type="signal peptide" evidence="2">
    <location>
        <begin position="1"/>
        <end position="20"/>
    </location>
</feature>
<keyword evidence="1" id="KW-0378">Hydrolase</keyword>
<comment type="caution">
    <text evidence="4">The sequence shown here is derived from an EMBL/GenBank/DDBJ whole genome shotgun (WGS) entry which is preliminary data.</text>
</comment>
<reference evidence="4 5" key="1">
    <citation type="submission" date="2021-07" db="EMBL/GenBank/DDBJ databases">
        <title>The draft genome sequence of Sphingomicrobium sp. B8.</title>
        <authorList>
            <person name="Mu L."/>
        </authorList>
    </citation>
    <scope>NUCLEOTIDE SEQUENCE [LARGE SCALE GENOMIC DNA]</scope>
    <source>
        <strain evidence="4 5">B8</strain>
    </source>
</reference>
<dbReference type="Pfam" id="PF12706">
    <property type="entry name" value="Lactamase_B_2"/>
    <property type="match status" value="1"/>
</dbReference>
<evidence type="ECO:0000313" key="5">
    <source>
        <dbReference type="Proteomes" id="UP000698028"/>
    </source>
</evidence>
<evidence type="ECO:0000259" key="3">
    <source>
        <dbReference type="Pfam" id="PF12706"/>
    </source>
</evidence>
<dbReference type="RefSeq" id="WP_218632072.1">
    <property type="nucleotide sequence ID" value="NZ_JAHVAH010000001.1"/>
</dbReference>
<dbReference type="PANTHER" id="PTHR43546">
    <property type="entry name" value="UPF0173 METAL-DEPENDENT HYDROLASE MJ1163-RELATED"/>
    <property type="match status" value="1"/>
</dbReference>
<protein>
    <submittedName>
        <fullName evidence="4">MBL fold metallo-hydrolase</fullName>
    </submittedName>
</protein>
<evidence type="ECO:0000256" key="2">
    <source>
        <dbReference type="SAM" id="SignalP"/>
    </source>
</evidence>
<evidence type="ECO:0000256" key="1">
    <source>
        <dbReference type="ARBA" id="ARBA00022801"/>
    </source>
</evidence>
<dbReference type="InterPro" id="IPR001279">
    <property type="entry name" value="Metallo-B-lactamas"/>
</dbReference>
<sequence>MTRLLALFALAACSAQPAPAHDPEPGKATAIRNEGVIVEADGRKILFDPIYDNHFEMYHEVPEALSKAIANGNAPYDGVDAVFVTHAHGDHFSPSGLVARLAAQPYVRLFVPAQAVAAMRADANWQDAFEARVEGIDAGFGEMATYALGETRVQALGVPHAGWPARHRDLQHYVYRIDVTESARVMHLGDASHDDQLYEPHAETLASDRTGIAFVPYWMLLDEGGRAMIEGRLNAEHVVGIHVPTDVPAELRASGEDFFSILGETRDIPDTHAH</sequence>
<proteinExistence type="predicted"/>
<dbReference type="InterPro" id="IPR050114">
    <property type="entry name" value="UPF0173_UPF0282_UlaG_hydrolase"/>
</dbReference>
<dbReference type="EMBL" id="JAHVAH010000001">
    <property type="protein sequence ID" value="MBW0144038.1"/>
    <property type="molecule type" value="Genomic_DNA"/>
</dbReference>
<gene>
    <name evidence="4" type="ORF">KTQ36_01850</name>
</gene>
<dbReference type="Proteomes" id="UP000698028">
    <property type="component" value="Unassembled WGS sequence"/>
</dbReference>
<feature type="domain" description="Metallo-beta-lactamase" evidence="3">
    <location>
        <begin position="43"/>
        <end position="195"/>
    </location>
</feature>
<organism evidence="4 5">
    <name type="scientific">Sphingomicrobium clamense</name>
    <dbReference type="NCBI Taxonomy" id="2851013"/>
    <lineage>
        <taxon>Bacteria</taxon>
        <taxon>Pseudomonadati</taxon>
        <taxon>Pseudomonadota</taxon>
        <taxon>Alphaproteobacteria</taxon>
        <taxon>Sphingomonadales</taxon>
        <taxon>Sphingomonadaceae</taxon>
        <taxon>Sphingomicrobium</taxon>
    </lineage>
</organism>
<keyword evidence="5" id="KW-1185">Reference proteome</keyword>
<feature type="chain" id="PRO_5045364688" evidence="2">
    <location>
        <begin position="21"/>
        <end position="274"/>
    </location>
</feature>
<keyword evidence="2" id="KW-0732">Signal</keyword>